<dbReference type="PANTHER" id="PTHR30036:SF7">
    <property type="entry name" value="ABC TRANSPORTER PERIPLASMIC-BINDING PROTEIN YPHF"/>
    <property type="match status" value="1"/>
</dbReference>
<feature type="region of interest" description="Disordered" evidence="3">
    <location>
        <begin position="21"/>
        <end position="63"/>
    </location>
</feature>
<dbReference type="CDD" id="cd06305">
    <property type="entry name" value="PBP1_methylthioribose_binding-like"/>
    <property type="match status" value="1"/>
</dbReference>
<evidence type="ECO:0000313" key="7">
    <source>
        <dbReference type="Proteomes" id="UP001597561"/>
    </source>
</evidence>
<reference evidence="7" key="1">
    <citation type="journal article" date="2019" name="Int. J. Syst. Evol. Microbiol.">
        <title>The Global Catalogue of Microorganisms (GCM) 10K type strain sequencing project: providing services to taxonomists for standard genome sequencing and annotation.</title>
        <authorList>
            <consortium name="The Broad Institute Genomics Platform"/>
            <consortium name="The Broad Institute Genome Sequencing Center for Infectious Disease"/>
            <person name="Wu L."/>
            <person name="Ma J."/>
        </authorList>
    </citation>
    <scope>NUCLEOTIDE SEQUENCE [LARGE SCALE GENOMIC DNA]</scope>
    <source>
        <strain evidence="7">KCTC 13528</strain>
    </source>
</reference>
<dbReference type="InterPro" id="IPR050555">
    <property type="entry name" value="Bact_Solute-Bind_Prot2"/>
</dbReference>
<protein>
    <submittedName>
        <fullName evidence="6">Sugar ABC transporter substrate-binding protein</fullName>
    </submittedName>
</protein>
<dbReference type="EMBL" id="JBHUPG010000003">
    <property type="protein sequence ID" value="MFD2910663.1"/>
    <property type="molecule type" value="Genomic_DNA"/>
</dbReference>
<evidence type="ECO:0000256" key="2">
    <source>
        <dbReference type="ARBA" id="ARBA00007639"/>
    </source>
</evidence>
<dbReference type="SUPFAM" id="SSF53822">
    <property type="entry name" value="Periplasmic binding protein-like I"/>
    <property type="match status" value="1"/>
</dbReference>
<evidence type="ECO:0000256" key="3">
    <source>
        <dbReference type="SAM" id="MobiDB-lite"/>
    </source>
</evidence>
<comment type="subcellular location">
    <subcellularLocation>
        <location evidence="1">Cell envelope</location>
    </subcellularLocation>
</comment>
<keyword evidence="4" id="KW-0732">Signal</keyword>
<feature type="domain" description="Periplasmic binding protein" evidence="5">
    <location>
        <begin position="73"/>
        <end position="331"/>
    </location>
</feature>
<dbReference type="Pfam" id="PF13407">
    <property type="entry name" value="Peripla_BP_4"/>
    <property type="match status" value="1"/>
</dbReference>
<organism evidence="6 7">
    <name type="scientific">Jeotgalibacillus terrae</name>
    <dbReference type="NCBI Taxonomy" id="587735"/>
    <lineage>
        <taxon>Bacteria</taxon>
        <taxon>Bacillati</taxon>
        <taxon>Bacillota</taxon>
        <taxon>Bacilli</taxon>
        <taxon>Bacillales</taxon>
        <taxon>Caryophanaceae</taxon>
        <taxon>Jeotgalibacillus</taxon>
    </lineage>
</organism>
<evidence type="ECO:0000256" key="4">
    <source>
        <dbReference type="SAM" id="SignalP"/>
    </source>
</evidence>
<feature type="compositionally biased region" description="Acidic residues" evidence="3">
    <location>
        <begin position="28"/>
        <end position="51"/>
    </location>
</feature>
<feature type="chain" id="PRO_5046913022" evidence="4">
    <location>
        <begin position="21"/>
        <end position="385"/>
    </location>
</feature>
<dbReference type="PANTHER" id="PTHR30036">
    <property type="entry name" value="D-XYLOSE-BINDING PERIPLASMIC PROTEIN"/>
    <property type="match status" value="1"/>
</dbReference>
<comment type="caution">
    <text evidence="6">The sequence shown here is derived from an EMBL/GenBank/DDBJ whole genome shotgun (WGS) entry which is preliminary data.</text>
</comment>
<evidence type="ECO:0000313" key="6">
    <source>
        <dbReference type="EMBL" id="MFD2910663.1"/>
    </source>
</evidence>
<dbReference type="Gene3D" id="3.40.50.2300">
    <property type="match status" value="2"/>
</dbReference>
<comment type="similarity">
    <text evidence="2">Belongs to the bacterial solute-binding protein 2 family.</text>
</comment>
<sequence length="385" mass="41577">MKKGLTLLLLVLTLILAACTDQQPSSQEESEPEEAVEGTAEETAEAAEETSAEQTSQGSDAEIPAAVDQPLKIAAIMEFSTGTFASQYVSGLEAQVEKFGGEVQIYNANNDLSQMANHLQTAINQGVDGILIDHGRAEALNQGVEEALEKGIPVVTFDNDITAEGVTAISQDDYSLAWGTLKQLAQDIDGEGNIVYVWAGGFTPLERRNVIYEAFLEHYPNIEEVARFGSVSNNTALDSQNQMEAVLKKYPEEGSIDAVFAPYDEFAKGVTRAIQQAGRDEIKVYGIDLSDEDLQIMQAENSPWVTTAATDPAEVAGVQVRFLYQKIAGEETPSIYALDPSVVNVSDLPDEPVTMADVGQHIEGWGSPNVARSPWMDALEAKNAQ</sequence>
<evidence type="ECO:0000259" key="5">
    <source>
        <dbReference type="Pfam" id="PF13407"/>
    </source>
</evidence>
<evidence type="ECO:0000256" key="1">
    <source>
        <dbReference type="ARBA" id="ARBA00004196"/>
    </source>
</evidence>
<dbReference type="Proteomes" id="UP001597561">
    <property type="component" value="Unassembled WGS sequence"/>
</dbReference>
<dbReference type="InterPro" id="IPR028082">
    <property type="entry name" value="Peripla_BP_I"/>
</dbReference>
<dbReference type="RefSeq" id="WP_204729280.1">
    <property type="nucleotide sequence ID" value="NZ_JAFBDK010000007.1"/>
</dbReference>
<dbReference type="PROSITE" id="PS51257">
    <property type="entry name" value="PROKAR_LIPOPROTEIN"/>
    <property type="match status" value="1"/>
</dbReference>
<proteinExistence type="inferred from homology"/>
<feature type="signal peptide" evidence="4">
    <location>
        <begin position="1"/>
        <end position="20"/>
    </location>
</feature>
<gene>
    <name evidence="6" type="ORF">ACFS5P_02125</name>
</gene>
<dbReference type="InterPro" id="IPR025997">
    <property type="entry name" value="SBP_2_dom"/>
</dbReference>
<name>A0ABW5ZCZ1_9BACL</name>
<keyword evidence="7" id="KW-1185">Reference proteome</keyword>
<accession>A0ABW5ZCZ1</accession>